<name>A0A2P5DUD7_PARAD</name>
<dbReference type="OrthoDB" id="843671at2759"/>
<evidence type="ECO:0000256" key="1">
    <source>
        <dbReference type="SAM" id="MobiDB-lite"/>
    </source>
</evidence>
<evidence type="ECO:0000313" key="2">
    <source>
        <dbReference type="EMBL" id="PON76912.1"/>
    </source>
</evidence>
<protein>
    <submittedName>
        <fullName evidence="2">Uncharacterized protein</fullName>
    </submittedName>
</protein>
<proteinExistence type="predicted"/>
<dbReference type="Pfam" id="PF14009">
    <property type="entry name" value="PADRE"/>
    <property type="match status" value="1"/>
</dbReference>
<organism evidence="2 3">
    <name type="scientific">Parasponia andersonii</name>
    <name type="common">Sponia andersonii</name>
    <dbReference type="NCBI Taxonomy" id="3476"/>
    <lineage>
        <taxon>Eukaryota</taxon>
        <taxon>Viridiplantae</taxon>
        <taxon>Streptophyta</taxon>
        <taxon>Embryophyta</taxon>
        <taxon>Tracheophyta</taxon>
        <taxon>Spermatophyta</taxon>
        <taxon>Magnoliopsida</taxon>
        <taxon>eudicotyledons</taxon>
        <taxon>Gunneridae</taxon>
        <taxon>Pentapetalae</taxon>
        <taxon>rosids</taxon>
        <taxon>fabids</taxon>
        <taxon>Rosales</taxon>
        <taxon>Cannabaceae</taxon>
        <taxon>Parasponia</taxon>
    </lineage>
</organism>
<sequence>MVYHEYQPTYANIYKEKHISLQYMGIFHSCQSKSSSVTTAMLILQNGELREFSQPVKVSQVMQNVDSASFVCGSDDIDFGEFLSAVSEDEELQPGQLYFVLPSNCLNRPIRAEEMAALAVKASAALRRIRGGGRARCCGSKGLETLEFAIKKDLNPYRRVAAADATIGGSGGGRRESVRERRVSGSGGGGSTSVSGRVGRRRFIAKLTVIVEE</sequence>
<dbReference type="AlphaFoldDB" id="A0A2P5DUD7"/>
<dbReference type="Proteomes" id="UP000237105">
    <property type="component" value="Unassembled WGS sequence"/>
</dbReference>
<keyword evidence="3" id="KW-1185">Reference proteome</keyword>
<dbReference type="STRING" id="3476.A0A2P5DUD7"/>
<dbReference type="EMBL" id="JXTB01000016">
    <property type="protein sequence ID" value="PON76912.1"/>
    <property type="molecule type" value="Genomic_DNA"/>
</dbReference>
<feature type="region of interest" description="Disordered" evidence="1">
    <location>
        <begin position="168"/>
        <end position="195"/>
    </location>
</feature>
<feature type="compositionally biased region" description="Basic and acidic residues" evidence="1">
    <location>
        <begin position="173"/>
        <end position="183"/>
    </location>
</feature>
<dbReference type="PANTHER" id="PTHR33052">
    <property type="entry name" value="DUF4228 DOMAIN PROTEIN-RELATED"/>
    <property type="match status" value="1"/>
</dbReference>
<dbReference type="InterPro" id="IPR025322">
    <property type="entry name" value="PADRE_dom"/>
</dbReference>
<reference evidence="3" key="1">
    <citation type="submission" date="2016-06" db="EMBL/GenBank/DDBJ databases">
        <title>Parallel loss of symbiosis genes in relatives of nitrogen-fixing non-legume Parasponia.</title>
        <authorList>
            <person name="Van Velzen R."/>
            <person name="Holmer R."/>
            <person name="Bu F."/>
            <person name="Rutten L."/>
            <person name="Van Zeijl A."/>
            <person name="Liu W."/>
            <person name="Santuari L."/>
            <person name="Cao Q."/>
            <person name="Sharma T."/>
            <person name="Shen D."/>
            <person name="Roswanjaya Y."/>
            <person name="Wardhani T."/>
            <person name="Kalhor M.S."/>
            <person name="Jansen J."/>
            <person name="Van den Hoogen J."/>
            <person name="Gungor B."/>
            <person name="Hartog M."/>
            <person name="Hontelez J."/>
            <person name="Verver J."/>
            <person name="Yang W.-C."/>
            <person name="Schijlen E."/>
            <person name="Repin R."/>
            <person name="Schilthuizen M."/>
            <person name="Schranz E."/>
            <person name="Heidstra R."/>
            <person name="Miyata K."/>
            <person name="Fedorova E."/>
            <person name="Kohlen W."/>
            <person name="Bisseling T."/>
            <person name="Smit S."/>
            <person name="Geurts R."/>
        </authorList>
    </citation>
    <scope>NUCLEOTIDE SEQUENCE [LARGE SCALE GENOMIC DNA]</scope>
    <source>
        <strain evidence="3">cv. WU1-14</strain>
    </source>
</reference>
<comment type="caution">
    <text evidence="2">The sequence shown here is derived from an EMBL/GenBank/DDBJ whole genome shotgun (WGS) entry which is preliminary data.</text>
</comment>
<accession>A0A2P5DUD7</accession>
<gene>
    <name evidence="2" type="ORF">PanWU01x14_032320</name>
</gene>
<evidence type="ECO:0000313" key="3">
    <source>
        <dbReference type="Proteomes" id="UP000237105"/>
    </source>
</evidence>